<protein>
    <submittedName>
        <fullName evidence="7">Putative Na+ channel toxin</fullName>
    </submittedName>
</protein>
<proteinExistence type="predicted"/>
<keyword evidence="4" id="KW-1015">Disulfide bond</keyword>
<accession>A0A1V1WC92</accession>
<dbReference type="GO" id="GO:0090729">
    <property type="term" value="F:toxin activity"/>
    <property type="evidence" value="ECO:0007669"/>
    <property type="project" value="UniProtKB-KW"/>
</dbReference>
<dbReference type="InterPro" id="IPR003614">
    <property type="entry name" value="Knottins"/>
</dbReference>
<dbReference type="GO" id="GO:0006952">
    <property type="term" value="P:defense response"/>
    <property type="evidence" value="ECO:0007669"/>
    <property type="project" value="InterPro"/>
</dbReference>
<dbReference type="EMBL" id="GFCD01000004">
    <property type="protein sequence ID" value="JAV45781.1"/>
    <property type="molecule type" value="Transcribed_RNA"/>
</dbReference>
<dbReference type="InterPro" id="IPR002061">
    <property type="entry name" value="Scorpion_toxinL/defensin"/>
</dbReference>
<evidence type="ECO:0000256" key="5">
    <source>
        <dbReference type="SAM" id="SignalP"/>
    </source>
</evidence>
<dbReference type="AlphaFoldDB" id="A0A1V1WC92"/>
<keyword evidence="7" id="KW-0813">Transport</keyword>
<evidence type="ECO:0000313" key="7">
    <source>
        <dbReference type="EMBL" id="JAV45781.1"/>
    </source>
</evidence>
<reference evidence="7" key="1">
    <citation type="journal article" date="2016" name="Toxins">
        <title>Venom Gland Transcriptomic and Proteomic Analyses of the Enigmatic Scorpion Superstitionia donensis (Scorpiones: Superstitioniidae), with Insights on the Evolution of Its Venom Components.</title>
        <authorList>
            <person name="Santibanez-Lopez C.E."/>
            <person name="Cid-Uribe J.I."/>
            <person name="Batista C.V."/>
            <person name="Ortiz E."/>
            <person name="Possani L.D."/>
        </authorList>
    </citation>
    <scope>NUCLEOTIDE SEQUENCE</scope>
    <source>
        <strain evidence="7">Pooled</strain>
        <tissue evidence="7">Venom gland</tissue>
    </source>
</reference>
<keyword evidence="2" id="KW-0964">Secreted</keyword>
<evidence type="ECO:0000259" key="6">
    <source>
        <dbReference type="PROSITE" id="PS51863"/>
    </source>
</evidence>
<keyword evidence="5" id="KW-0732">Signal</keyword>
<feature type="domain" description="LCN-type CS-alpha/beta" evidence="6">
    <location>
        <begin position="80"/>
        <end position="128"/>
    </location>
</feature>
<name>A0A1V1WC92_9SCOR</name>
<keyword evidence="7" id="KW-0407">Ion channel</keyword>
<comment type="subcellular location">
    <subcellularLocation>
        <location evidence="1">Secreted</location>
    </subcellularLocation>
</comment>
<dbReference type="InterPro" id="IPR036574">
    <property type="entry name" value="Scorpion_toxin-like_sf"/>
</dbReference>
<dbReference type="Pfam" id="PF00537">
    <property type="entry name" value="Toxin_3"/>
    <property type="match status" value="1"/>
</dbReference>
<dbReference type="SMART" id="SM00505">
    <property type="entry name" value="Knot1"/>
    <property type="match status" value="2"/>
</dbReference>
<keyword evidence="7" id="KW-0406">Ion transport</keyword>
<dbReference type="PROSITE" id="PS51863">
    <property type="entry name" value="LCN_CSAB"/>
    <property type="match status" value="1"/>
</dbReference>
<dbReference type="GO" id="GO:0034220">
    <property type="term" value="P:monoatomic ion transmembrane transport"/>
    <property type="evidence" value="ECO:0007669"/>
    <property type="project" value="UniProtKB-KW"/>
</dbReference>
<feature type="signal peptide" evidence="5">
    <location>
        <begin position="1"/>
        <end position="24"/>
    </location>
</feature>
<evidence type="ECO:0000256" key="3">
    <source>
        <dbReference type="ARBA" id="ARBA00022656"/>
    </source>
</evidence>
<dbReference type="CDD" id="cd23106">
    <property type="entry name" value="neurotoxins_LC_scorpion"/>
    <property type="match status" value="2"/>
</dbReference>
<sequence>MMKTAVLSIVGILLLLNLDIVVLQMYDGYIYDDDGTHYPCRRIIGHKYCEELCKDVGAGEGWCKAFPSGCFCRGLDIRKHGGYPRDKNGDWIWCGLPGGKNKECENVCTEQGAGYGYCYDRYCWCEAP</sequence>
<dbReference type="InterPro" id="IPR044062">
    <property type="entry name" value="LCN-type_CS_alpha_beta_dom"/>
</dbReference>
<feature type="chain" id="PRO_5013115610" evidence="5">
    <location>
        <begin position="25"/>
        <end position="128"/>
    </location>
</feature>
<evidence type="ECO:0000256" key="4">
    <source>
        <dbReference type="ARBA" id="ARBA00023157"/>
    </source>
</evidence>
<evidence type="ECO:0000256" key="1">
    <source>
        <dbReference type="ARBA" id="ARBA00004613"/>
    </source>
</evidence>
<dbReference type="Gene3D" id="3.30.30.10">
    <property type="entry name" value="Knottin, scorpion toxin-like"/>
    <property type="match status" value="2"/>
</dbReference>
<dbReference type="GO" id="GO:0019871">
    <property type="term" value="F:sodium channel inhibitor activity"/>
    <property type="evidence" value="ECO:0007669"/>
    <property type="project" value="InterPro"/>
</dbReference>
<keyword evidence="3" id="KW-0800">Toxin</keyword>
<evidence type="ECO:0000256" key="2">
    <source>
        <dbReference type="ARBA" id="ARBA00022525"/>
    </source>
</evidence>
<organism evidence="7">
    <name type="scientific">Superstitionia donensis</name>
    <dbReference type="NCBI Taxonomy" id="311983"/>
    <lineage>
        <taxon>Eukaryota</taxon>
        <taxon>Metazoa</taxon>
        <taxon>Ecdysozoa</taxon>
        <taxon>Arthropoda</taxon>
        <taxon>Chelicerata</taxon>
        <taxon>Arachnida</taxon>
        <taxon>Scorpiones</taxon>
        <taxon>Iurida</taxon>
        <taxon>Chactoidea</taxon>
        <taxon>Superstitionidae</taxon>
        <taxon>Superstitionia</taxon>
    </lineage>
</organism>
<dbReference type="GO" id="GO:0005576">
    <property type="term" value="C:extracellular region"/>
    <property type="evidence" value="ECO:0007669"/>
    <property type="project" value="UniProtKB-SubCell"/>
</dbReference>
<dbReference type="SUPFAM" id="SSF57095">
    <property type="entry name" value="Scorpion toxin-like"/>
    <property type="match status" value="2"/>
</dbReference>